<reference evidence="2" key="1">
    <citation type="journal article" date="2022" name="bioRxiv">
        <title>Sequencing and chromosome-scale assembly of the giantPleurodeles waltlgenome.</title>
        <authorList>
            <person name="Brown T."/>
            <person name="Elewa A."/>
            <person name="Iarovenko S."/>
            <person name="Subramanian E."/>
            <person name="Araus A.J."/>
            <person name="Petzold A."/>
            <person name="Susuki M."/>
            <person name="Suzuki K.-i.T."/>
            <person name="Hayashi T."/>
            <person name="Toyoda A."/>
            <person name="Oliveira C."/>
            <person name="Osipova E."/>
            <person name="Leigh N.D."/>
            <person name="Simon A."/>
            <person name="Yun M.H."/>
        </authorList>
    </citation>
    <scope>NUCLEOTIDE SEQUENCE</scope>
    <source>
        <strain evidence="2">20211129_DDA</strain>
        <tissue evidence="2">Liver</tissue>
    </source>
</reference>
<sequence>MPVTRPKFVCNLPPEGFSFFIGGRYVSICSQSLWARGTSGLSANRLPEPPKGAGMKYGASDRRSAEEGAGSK</sequence>
<keyword evidence="3" id="KW-1185">Reference proteome</keyword>
<evidence type="ECO:0000256" key="1">
    <source>
        <dbReference type="SAM" id="MobiDB-lite"/>
    </source>
</evidence>
<dbReference type="AlphaFoldDB" id="A0AAV7W7R1"/>
<evidence type="ECO:0000313" key="3">
    <source>
        <dbReference type="Proteomes" id="UP001066276"/>
    </source>
</evidence>
<name>A0AAV7W7R1_PLEWA</name>
<feature type="region of interest" description="Disordered" evidence="1">
    <location>
        <begin position="40"/>
        <end position="72"/>
    </location>
</feature>
<protein>
    <submittedName>
        <fullName evidence="2">Uncharacterized protein</fullName>
    </submittedName>
</protein>
<dbReference type="Proteomes" id="UP001066276">
    <property type="component" value="Chromosome 1_2"/>
</dbReference>
<proteinExistence type="predicted"/>
<organism evidence="2 3">
    <name type="scientific">Pleurodeles waltl</name>
    <name type="common">Iberian ribbed newt</name>
    <dbReference type="NCBI Taxonomy" id="8319"/>
    <lineage>
        <taxon>Eukaryota</taxon>
        <taxon>Metazoa</taxon>
        <taxon>Chordata</taxon>
        <taxon>Craniata</taxon>
        <taxon>Vertebrata</taxon>
        <taxon>Euteleostomi</taxon>
        <taxon>Amphibia</taxon>
        <taxon>Batrachia</taxon>
        <taxon>Caudata</taxon>
        <taxon>Salamandroidea</taxon>
        <taxon>Salamandridae</taxon>
        <taxon>Pleurodelinae</taxon>
        <taxon>Pleurodeles</taxon>
    </lineage>
</organism>
<accession>A0AAV7W7R1</accession>
<gene>
    <name evidence="2" type="ORF">NDU88_003996</name>
</gene>
<dbReference type="EMBL" id="JANPWB010000002">
    <property type="protein sequence ID" value="KAJ1208613.1"/>
    <property type="molecule type" value="Genomic_DNA"/>
</dbReference>
<comment type="caution">
    <text evidence="2">The sequence shown here is derived from an EMBL/GenBank/DDBJ whole genome shotgun (WGS) entry which is preliminary data.</text>
</comment>
<evidence type="ECO:0000313" key="2">
    <source>
        <dbReference type="EMBL" id="KAJ1208613.1"/>
    </source>
</evidence>